<dbReference type="OrthoDB" id="4743193at2759"/>
<dbReference type="STRING" id="765440.A0A0C3G7J8"/>
<feature type="region of interest" description="Disordered" evidence="1">
    <location>
        <begin position="368"/>
        <end position="397"/>
    </location>
</feature>
<accession>A0A0C3G7J8</accession>
<feature type="domain" description="DUF6589" evidence="2">
    <location>
        <begin position="400"/>
        <end position="709"/>
    </location>
</feature>
<evidence type="ECO:0000256" key="1">
    <source>
        <dbReference type="SAM" id="MobiDB-lite"/>
    </source>
</evidence>
<feature type="non-terminal residue" evidence="3">
    <location>
        <position position="709"/>
    </location>
</feature>
<keyword evidence="4" id="KW-1185">Reference proteome</keyword>
<evidence type="ECO:0000259" key="2">
    <source>
        <dbReference type="Pfam" id="PF20231"/>
    </source>
</evidence>
<organism evidence="3 4">
    <name type="scientific">Piloderma croceum (strain F 1598)</name>
    <dbReference type="NCBI Taxonomy" id="765440"/>
    <lineage>
        <taxon>Eukaryota</taxon>
        <taxon>Fungi</taxon>
        <taxon>Dikarya</taxon>
        <taxon>Basidiomycota</taxon>
        <taxon>Agaricomycotina</taxon>
        <taxon>Agaricomycetes</taxon>
        <taxon>Agaricomycetidae</taxon>
        <taxon>Atheliales</taxon>
        <taxon>Atheliaceae</taxon>
        <taxon>Piloderma</taxon>
    </lineage>
</organism>
<dbReference type="Proteomes" id="UP000054166">
    <property type="component" value="Unassembled WGS sequence"/>
</dbReference>
<reference evidence="3 4" key="1">
    <citation type="submission" date="2014-04" db="EMBL/GenBank/DDBJ databases">
        <authorList>
            <consortium name="DOE Joint Genome Institute"/>
            <person name="Kuo A."/>
            <person name="Tarkka M."/>
            <person name="Buscot F."/>
            <person name="Kohler A."/>
            <person name="Nagy L.G."/>
            <person name="Floudas D."/>
            <person name="Copeland A."/>
            <person name="Barry K.W."/>
            <person name="Cichocki N."/>
            <person name="Veneault-Fourrey C."/>
            <person name="LaButti K."/>
            <person name="Lindquist E.A."/>
            <person name="Lipzen A."/>
            <person name="Lundell T."/>
            <person name="Morin E."/>
            <person name="Murat C."/>
            <person name="Sun H."/>
            <person name="Tunlid A."/>
            <person name="Henrissat B."/>
            <person name="Grigoriev I.V."/>
            <person name="Hibbett D.S."/>
            <person name="Martin F."/>
            <person name="Nordberg H.P."/>
            <person name="Cantor M.N."/>
            <person name="Hua S.X."/>
        </authorList>
    </citation>
    <scope>NUCLEOTIDE SEQUENCE [LARGE SCALE GENOMIC DNA]</scope>
    <source>
        <strain evidence="3 4">F 1598</strain>
    </source>
</reference>
<proteinExistence type="predicted"/>
<reference evidence="4" key="2">
    <citation type="submission" date="2015-01" db="EMBL/GenBank/DDBJ databases">
        <title>Evolutionary Origins and Diversification of the Mycorrhizal Mutualists.</title>
        <authorList>
            <consortium name="DOE Joint Genome Institute"/>
            <consortium name="Mycorrhizal Genomics Consortium"/>
            <person name="Kohler A."/>
            <person name="Kuo A."/>
            <person name="Nagy L.G."/>
            <person name="Floudas D."/>
            <person name="Copeland A."/>
            <person name="Barry K.W."/>
            <person name="Cichocki N."/>
            <person name="Veneault-Fourrey C."/>
            <person name="LaButti K."/>
            <person name="Lindquist E.A."/>
            <person name="Lipzen A."/>
            <person name="Lundell T."/>
            <person name="Morin E."/>
            <person name="Murat C."/>
            <person name="Riley R."/>
            <person name="Ohm R."/>
            <person name="Sun H."/>
            <person name="Tunlid A."/>
            <person name="Henrissat B."/>
            <person name="Grigoriev I.V."/>
            <person name="Hibbett D.S."/>
            <person name="Martin F."/>
        </authorList>
    </citation>
    <scope>NUCLEOTIDE SEQUENCE [LARGE SCALE GENOMIC DNA]</scope>
    <source>
        <strain evidence="4">F 1598</strain>
    </source>
</reference>
<dbReference type="InterPro" id="IPR046496">
    <property type="entry name" value="DUF6589"/>
</dbReference>
<dbReference type="InParanoid" id="A0A0C3G7J8"/>
<feature type="compositionally biased region" description="Basic and acidic residues" evidence="1">
    <location>
        <begin position="380"/>
        <end position="394"/>
    </location>
</feature>
<evidence type="ECO:0000313" key="3">
    <source>
        <dbReference type="EMBL" id="KIM86616.1"/>
    </source>
</evidence>
<gene>
    <name evidence="3" type="ORF">PILCRDRAFT_4529</name>
</gene>
<evidence type="ECO:0000313" key="4">
    <source>
        <dbReference type="Proteomes" id="UP000054166"/>
    </source>
</evidence>
<name>A0A0C3G7J8_PILCF</name>
<dbReference type="AlphaFoldDB" id="A0A0C3G7J8"/>
<protein>
    <recommendedName>
        <fullName evidence="2">DUF6589 domain-containing protein</fullName>
    </recommendedName>
</protein>
<dbReference type="HOGENOM" id="CLU_009487_0_0_1"/>
<sequence length="709" mass="80820">MGPINRQNTELQIIPGVILFLLCTSTRREQYSLDGILATLNQLREVIQSLETHNVTASGFVLSLLCDNRLQEQPCVQNLIDQTDEILLAFYEHPKSSKSTLAWANDLVKSRYAEPVRELAKKENGWHFGALRASAKKLQEFQIEDMAQKMEDLAPELWDLLGLMLSADKRQTERIAKRTKSQETDGDQVMGNVEDEEEDIRVDDVNIEEASNPNRSRNPRSLAECCEALVTIKKVVIISIMMQGTNQKCNALESVFGIFLHSCNTPQKVIDALAHMGITISRHAVHDAIHSLSLETYKTLRNMGQTLLVAYAYDNFDIDFKTHIPTAEAKSHDTLTHLTSGTLIQLEHGVTAEDLKCSEMLWKKSRLNPDARPSDIPPPRSHEDLEGLHPEADHPSGLTRHQRYISWKFRSDLYEYGPEYFRKFKRKLGKPEWVEKVPVVKMRHAPARAMDINQSKVSGNICAIANLMEQGSVGDPDQGMEENSEYERDIVDMREHVILFHGDLGTYERVLGVLLQRSLEMTACRRYQFIVFLMGVFHLKMACADTLWCIFIDPGTSHLDVNSLLQFVAQYRPRETGKIGSDPGFRCMHEVINHTGIALRLDAWRVEVEKRNCGMSLKAFAHSEHTQELIEEIADYLAVNYVAGYEANIFKLRGLASTLRDAQHENILIMHQYFLLYKEISFAMNHGDIGRLETLFPPWIYIFKATGKH</sequence>
<dbReference type="Pfam" id="PF20231">
    <property type="entry name" value="DUF6589"/>
    <property type="match status" value="1"/>
</dbReference>
<dbReference type="EMBL" id="KN832981">
    <property type="protein sequence ID" value="KIM86616.1"/>
    <property type="molecule type" value="Genomic_DNA"/>
</dbReference>